<proteinExistence type="predicted"/>
<reference evidence="1" key="1">
    <citation type="submission" date="2021-01" db="EMBL/GenBank/DDBJ databases">
        <title>Whole genome shotgun sequence of Rugosimonospora africana NBRC 104875.</title>
        <authorList>
            <person name="Komaki H."/>
            <person name="Tamura T."/>
        </authorList>
    </citation>
    <scope>NUCLEOTIDE SEQUENCE</scope>
    <source>
        <strain evidence="1">NBRC 104875</strain>
    </source>
</reference>
<dbReference type="Proteomes" id="UP000642748">
    <property type="component" value="Unassembled WGS sequence"/>
</dbReference>
<evidence type="ECO:0000313" key="1">
    <source>
        <dbReference type="EMBL" id="GIH14808.1"/>
    </source>
</evidence>
<dbReference type="RefSeq" id="WP_203918429.1">
    <property type="nucleotide sequence ID" value="NZ_BONZ01000027.1"/>
</dbReference>
<accession>A0A8J3QPT8</accession>
<dbReference type="EMBL" id="BONZ01000027">
    <property type="protein sequence ID" value="GIH14808.1"/>
    <property type="molecule type" value="Genomic_DNA"/>
</dbReference>
<protein>
    <submittedName>
        <fullName evidence="1">Uncharacterized protein</fullName>
    </submittedName>
</protein>
<keyword evidence="2" id="KW-1185">Reference proteome</keyword>
<gene>
    <name evidence="1" type="ORF">Raf01_29800</name>
</gene>
<name>A0A8J3QPT8_9ACTN</name>
<organism evidence="1 2">
    <name type="scientific">Rugosimonospora africana</name>
    <dbReference type="NCBI Taxonomy" id="556532"/>
    <lineage>
        <taxon>Bacteria</taxon>
        <taxon>Bacillati</taxon>
        <taxon>Actinomycetota</taxon>
        <taxon>Actinomycetes</taxon>
        <taxon>Micromonosporales</taxon>
        <taxon>Micromonosporaceae</taxon>
        <taxon>Rugosimonospora</taxon>
    </lineage>
</organism>
<evidence type="ECO:0000313" key="2">
    <source>
        <dbReference type="Proteomes" id="UP000642748"/>
    </source>
</evidence>
<comment type="caution">
    <text evidence="1">The sequence shown here is derived from an EMBL/GenBank/DDBJ whole genome shotgun (WGS) entry which is preliminary data.</text>
</comment>
<sequence length="187" mass="20688">MAWLPMYLLDDDVNLVVDRFNQDGSLAWLINVDTGRWRAAPHLDRVSVARVGLWHVPSGPLPLFASGRGKAEGEIPDPWAGWQVDHGGLPYFGAGHPGVYWLNLRTAAPEPIGMSTIEWIGNHYRSIGRPATSETVRHWKALRRWADRMGDRIPRAGPIGGPGKEIFAFPSALAAIKVGRSRLPNPF</sequence>
<dbReference type="AlphaFoldDB" id="A0A8J3QPT8"/>